<dbReference type="RefSeq" id="WP_377817893.1">
    <property type="nucleotide sequence ID" value="NZ_JBHSLU010000112.1"/>
</dbReference>
<feature type="compositionally biased region" description="Polar residues" evidence="1">
    <location>
        <begin position="7"/>
        <end position="21"/>
    </location>
</feature>
<gene>
    <name evidence="2" type="ORF">ACFPN9_26145</name>
</gene>
<name>A0ABW0P9H1_9HYPH</name>
<evidence type="ECO:0000313" key="2">
    <source>
        <dbReference type="EMBL" id="MFC5508721.1"/>
    </source>
</evidence>
<feature type="region of interest" description="Disordered" evidence="1">
    <location>
        <begin position="1"/>
        <end position="21"/>
    </location>
</feature>
<evidence type="ECO:0000313" key="3">
    <source>
        <dbReference type="Proteomes" id="UP001596060"/>
    </source>
</evidence>
<dbReference type="EMBL" id="JBHSLU010000112">
    <property type="protein sequence ID" value="MFC5508721.1"/>
    <property type="molecule type" value="Genomic_DNA"/>
</dbReference>
<protein>
    <recommendedName>
        <fullName evidence="4">Helix-turn-helix domain-containing protein</fullName>
    </recommendedName>
</protein>
<comment type="caution">
    <text evidence="2">The sequence shown here is derived from an EMBL/GenBank/DDBJ whole genome shotgun (WGS) entry which is preliminary data.</text>
</comment>
<proteinExistence type="predicted"/>
<feature type="non-terminal residue" evidence="2">
    <location>
        <position position="1"/>
    </location>
</feature>
<reference evidence="3" key="1">
    <citation type="journal article" date="2019" name="Int. J. Syst. Evol. Microbiol.">
        <title>The Global Catalogue of Microorganisms (GCM) 10K type strain sequencing project: providing services to taxonomists for standard genome sequencing and annotation.</title>
        <authorList>
            <consortium name="The Broad Institute Genomics Platform"/>
            <consortium name="The Broad Institute Genome Sequencing Center for Infectious Disease"/>
            <person name="Wu L."/>
            <person name="Ma J."/>
        </authorList>
    </citation>
    <scope>NUCLEOTIDE SEQUENCE [LARGE SCALE GENOMIC DNA]</scope>
    <source>
        <strain evidence="3">CCUG 43117</strain>
    </source>
</reference>
<keyword evidence="3" id="KW-1185">Reference proteome</keyword>
<organism evidence="2 3">
    <name type="scientific">Bosea massiliensis</name>
    <dbReference type="NCBI Taxonomy" id="151419"/>
    <lineage>
        <taxon>Bacteria</taxon>
        <taxon>Pseudomonadati</taxon>
        <taxon>Pseudomonadota</taxon>
        <taxon>Alphaproteobacteria</taxon>
        <taxon>Hyphomicrobiales</taxon>
        <taxon>Boseaceae</taxon>
        <taxon>Bosea</taxon>
    </lineage>
</organism>
<sequence>GDLSVQGWRSQPKPNRQSPVTTVSYTTLWDTTLISRCPQCSEPFDPGRGTIDRCPNNHEISRFECVPADAQEVRSSAYIVGRLGGRPRISVPALDDMPLHWAIETMEVLGYAETERSFVKQHGDSRGASSQACGIGLSVVEDIATAAPGLVAGLRDGAHSVRGTGKEKAYGGFDKWAFGLPEGILKGHLTKAIERDMASAGIGRAIRIAPVKGSGISLSKAAQMIGTNVEWVRRVAIEKGFIEPRKRWKGAPITLSEQAVEIIREQKDKWLNLEETASRLGVEVTSMKRLLDAGHLDGITSDNPRVEGSAGSALWRISPETVDAFIEKLTQTLVPSQSPSLSLIEASFAASKSLTRVVGLILRGHLSVCAVDEDADGLAQLKVRVVDIRTALQKDRGDMLTFLEASAEIGLSPAVAKEVRDAGYLPAVKTGNRYDVSRQDVDRFNELYTTSAKLAESFGLLGWQSADQLLKMIGIKPLGGRDFGRVPAGGVASQSHRVPALVGLVRRPRLAG</sequence>
<evidence type="ECO:0008006" key="4">
    <source>
        <dbReference type="Google" id="ProtNLM"/>
    </source>
</evidence>
<accession>A0ABW0P9H1</accession>
<evidence type="ECO:0000256" key="1">
    <source>
        <dbReference type="SAM" id="MobiDB-lite"/>
    </source>
</evidence>
<dbReference type="Proteomes" id="UP001596060">
    <property type="component" value="Unassembled WGS sequence"/>
</dbReference>